<proteinExistence type="predicted"/>
<keyword evidence="3" id="KW-1185">Reference proteome</keyword>
<name>A0ABD3GY46_9MARC</name>
<evidence type="ECO:0000256" key="1">
    <source>
        <dbReference type="SAM" id="MobiDB-lite"/>
    </source>
</evidence>
<feature type="region of interest" description="Disordered" evidence="1">
    <location>
        <begin position="182"/>
        <end position="206"/>
    </location>
</feature>
<evidence type="ECO:0000313" key="2">
    <source>
        <dbReference type="EMBL" id="KAL3682706.1"/>
    </source>
</evidence>
<gene>
    <name evidence="2" type="ORF">R1sor_000728</name>
</gene>
<protein>
    <submittedName>
        <fullName evidence="2">Uncharacterized protein</fullName>
    </submittedName>
</protein>
<accession>A0ABD3GY46</accession>
<comment type="caution">
    <text evidence="2">The sequence shown here is derived from an EMBL/GenBank/DDBJ whole genome shotgun (WGS) entry which is preliminary data.</text>
</comment>
<evidence type="ECO:0000313" key="3">
    <source>
        <dbReference type="Proteomes" id="UP001633002"/>
    </source>
</evidence>
<sequence>MKRPNHSTVVYNRRNIHKLVRDSDIGSVFGNLDSNKLQSQFSKGKVLMLTHYNNRDMIRKAKEVFREYFPESFATTGMPTRASAFPKNFVKLVYVAVVLDVPVDFEKPATSKGLASRASTSTVKKKKNVEVEEEDSCSSETNSDSALEDFKRRAAKISKKLDFGSVSKKDIKKYKKIVRRAGPGEEVKLESPHPPSEVLDIKEDLP</sequence>
<dbReference type="Proteomes" id="UP001633002">
    <property type="component" value="Unassembled WGS sequence"/>
</dbReference>
<dbReference type="EMBL" id="JBJQOH010000006">
    <property type="protein sequence ID" value="KAL3682706.1"/>
    <property type="molecule type" value="Genomic_DNA"/>
</dbReference>
<feature type="compositionally biased region" description="Basic and acidic residues" evidence="1">
    <location>
        <begin position="182"/>
        <end position="191"/>
    </location>
</feature>
<organism evidence="2 3">
    <name type="scientific">Riccia sorocarpa</name>
    <dbReference type="NCBI Taxonomy" id="122646"/>
    <lineage>
        <taxon>Eukaryota</taxon>
        <taxon>Viridiplantae</taxon>
        <taxon>Streptophyta</taxon>
        <taxon>Embryophyta</taxon>
        <taxon>Marchantiophyta</taxon>
        <taxon>Marchantiopsida</taxon>
        <taxon>Marchantiidae</taxon>
        <taxon>Marchantiales</taxon>
        <taxon>Ricciaceae</taxon>
        <taxon>Riccia</taxon>
    </lineage>
</organism>
<dbReference type="AlphaFoldDB" id="A0ABD3GY46"/>
<reference evidence="2 3" key="1">
    <citation type="submission" date="2024-09" db="EMBL/GenBank/DDBJ databases">
        <title>Chromosome-scale assembly of Riccia sorocarpa.</title>
        <authorList>
            <person name="Paukszto L."/>
        </authorList>
    </citation>
    <scope>NUCLEOTIDE SEQUENCE [LARGE SCALE GENOMIC DNA]</scope>
    <source>
        <strain evidence="2">LP-2024</strain>
        <tissue evidence="2">Aerial parts of the thallus</tissue>
    </source>
</reference>